<feature type="region of interest" description="Disordered" evidence="2">
    <location>
        <begin position="99"/>
        <end position="206"/>
    </location>
</feature>
<comment type="caution">
    <text evidence="3">The sequence shown here is derived from an EMBL/GenBank/DDBJ whole genome shotgun (WGS) entry which is preliminary data.</text>
</comment>
<protein>
    <submittedName>
        <fullName evidence="3">Uncharacterized protein</fullName>
    </submittedName>
</protein>
<proteinExistence type="predicted"/>
<keyword evidence="1" id="KW-0175">Coiled coil</keyword>
<dbReference type="EMBL" id="SWKV01000021">
    <property type="protein sequence ID" value="KAF3041387.1"/>
    <property type="molecule type" value="Genomic_DNA"/>
</dbReference>
<reference evidence="3" key="1">
    <citation type="submission" date="2019-04" db="EMBL/GenBank/DDBJ databases">
        <title>Sequencing of skin fungus with MAO and IRED activity.</title>
        <authorList>
            <person name="Marsaioli A.J."/>
            <person name="Bonatto J.M.C."/>
            <person name="Reis Junior O."/>
        </authorList>
    </citation>
    <scope>NUCLEOTIDE SEQUENCE</scope>
    <source>
        <strain evidence="3">28M1</strain>
    </source>
</reference>
<sequence>MPFRDREWEDFQRDCDLFPAYSDYIFGPDTRPQVEDESNLHPQIFDSQLLPQLRPQRLYGLPQPVQYPAAYDPVHGENQALTYGSSTYGMPIPQRTSMLRQKSSLESMQPTPTPAPRQLPASTPQLQRYPHAMPGPSVSRQDFSMEALLQPTPSPAPRDLPASGFKPHTLTMSAPSRASMPRQDSPMGASQHWIQPSPRAQPTAGPEEKLLRPDEIMNNPVYSVLPQERCMEINKMITQAWSVVNSDTTPQQKALAMGYIKNMSIGAVAKLEEYEAAAAKLEAEFGEQLKAKEQREPVEFEFRRLGITDLAHLPAYARAYLPHIWQAIELTCLLSHMDMHLDIHMDEREKVQGDASLALMVDD</sequence>
<feature type="compositionally biased region" description="Polar residues" evidence="2">
    <location>
        <begin position="99"/>
        <end position="110"/>
    </location>
</feature>
<evidence type="ECO:0000313" key="3">
    <source>
        <dbReference type="EMBL" id="KAF3041387.1"/>
    </source>
</evidence>
<gene>
    <name evidence="3" type="ORF">E8E12_009274</name>
</gene>
<keyword evidence="4" id="KW-1185">Reference proteome</keyword>
<accession>A0A9P5C2K7</accession>
<dbReference type="AlphaFoldDB" id="A0A9P5C2K7"/>
<organism evidence="3 4">
    <name type="scientific">Didymella heteroderae</name>
    <dbReference type="NCBI Taxonomy" id="1769908"/>
    <lineage>
        <taxon>Eukaryota</taxon>
        <taxon>Fungi</taxon>
        <taxon>Dikarya</taxon>
        <taxon>Ascomycota</taxon>
        <taxon>Pezizomycotina</taxon>
        <taxon>Dothideomycetes</taxon>
        <taxon>Pleosporomycetidae</taxon>
        <taxon>Pleosporales</taxon>
        <taxon>Pleosporineae</taxon>
        <taxon>Didymellaceae</taxon>
        <taxon>Didymella</taxon>
    </lineage>
</organism>
<dbReference type="Proteomes" id="UP000758155">
    <property type="component" value="Unassembled WGS sequence"/>
</dbReference>
<feature type="coiled-coil region" evidence="1">
    <location>
        <begin position="264"/>
        <end position="291"/>
    </location>
</feature>
<name>A0A9P5C2K7_9PLEO</name>
<evidence type="ECO:0000256" key="1">
    <source>
        <dbReference type="SAM" id="Coils"/>
    </source>
</evidence>
<evidence type="ECO:0000313" key="4">
    <source>
        <dbReference type="Proteomes" id="UP000758155"/>
    </source>
</evidence>
<evidence type="ECO:0000256" key="2">
    <source>
        <dbReference type="SAM" id="MobiDB-lite"/>
    </source>
</evidence>
<dbReference type="OrthoDB" id="3784793at2759"/>